<evidence type="ECO:0000259" key="2">
    <source>
        <dbReference type="Pfam" id="PF17800"/>
    </source>
</evidence>
<name>A0A7S4KYF1_9EUKA</name>
<proteinExistence type="predicted"/>
<organism evidence="3">
    <name type="scientific">Paramoeba aestuarina</name>
    <dbReference type="NCBI Taxonomy" id="180227"/>
    <lineage>
        <taxon>Eukaryota</taxon>
        <taxon>Amoebozoa</taxon>
        <taxon>Discosea</taxon>
        <taxon>Flabellinia</taxon>
        <taxon>Dactylopodida</taxon>
        <taxon>Paramoebidae</taxon>
        <taxon>Paramoeba</taxon>
    </lineage>
</organism>
<feature type="transmembrane region" description="Helical" evidence="1">
    <location>
        <begin position="131"/>
        <end position="149"/>
    </location>
</feature>
<dbReference type="Pfam" id="PF17800">
    <property type="entry name" value="NPL"/>
    <property type="match status" value="1"/>
</dbReference>
<feature type="domain" description="Nucleoplasmin-like" evidence="2">
    <location>
        <begin position="13"/>
        <end position="103"/>
    </location>
</feature>
<dbReference type="Gene3D" id="2.60.120.340">
    <property type="entry name" value="Nucleoplasmin core domain"/>
    <property type="match status" value="1"/>
</dbReference>
<reference evidence="3" key="1">
    <citation type="submission" date="2021-01" db="EMBL/GenBank/DDBJ databases">
        <authorList>
            <person name="Corre E."/>
            <person name="Pelletier E."/>
            <person name="Niang G."/>
            <person name="Scheremetjew M."/>
            <person name="Finn R."/>
            <person name="Kale V."/>
            <person name="Holt S."/>
            <person name="Cochrane G."/>
            <person name="Meng A."/>
            <person name="Brown T."/>
            <person name="Cohen L."/>
        </authorList>
    </citation>
    <scope>NUCLEOTIDE SEQUENCE</scope>
    <source>
        <strain evidence="3">SoJaBio B1-5/56/2</strain>
    </source>
</reference>
<evidence type="ECO:0000256" key="1">
    <source>
        <dbReference type="SAM" id="Phobius"/>
    </source>
</evidence>
<gene>
    <name evidence="3" type="ORF">NAES01612_LOCUS13150</name>
</gene>
<protein>
    <recommendedName>
        <fullName evidence="2">Nucleoplasmin-like domain-containing protein</fullName>
    </recommendedName>
</protein>
<keyword evidence="1" id="KW-1133">Transmembrane helix</keyword>
<keyword evidence="1" id="KW-0472">Membrane</keyword>
<dbReference type="AlphaFoldDB" id="A0A7S4KYF1"/>
<evidence type="ECO:0000313" key="3">
    <source>
        <dbReference type="EMBL" id="CAE2309353.1"/>
    </source>
</evidence>
<dbReference type="EMBL" id="HBKR01020153">
    <property type="protein sequence ID" value="CAE2309353.1"/>
    <property type="molecule type" value="Transcribed_RNA"/>
</dbReference>
<accession>A0A7S4KYF1</accession>
<dbReference type="InterPro" id="IPR041232">
    <property type="entry name" value="NPL"/>
</dbReference>
<sequence>MAKVNTQRHIESFGIKVDKTKPLEVIPEIGVLHISQAALATPTPGTATLRITSEGKTFTLGILSADCGMCHMPLNMRFSPGDEFEFSVVGQGNTTVHITGYYETHMYYSDDVDDDAQKDLQGTRHRKLEQIVPLMVVLTIIHCLLLSYFV</sequence>
<keyword evidence="1" id="KW-0812">Transmembrane</keyword>